<accession>A0A8C4QTH2</accession>
<dbReference type="PROSITE" id="PS50176">
    <property type="entry name" value="ARM_REPEAT"/>
    <property type="match status" value="1"/>
</dbReference>
<dbReference type="InterPro" id="IPR016024">
    <property type="entry name" value="ARM-type_fold"/>
</dbReference>
<dbReference type="PANTHER" id="PTHR46241:SF1">
    <property type="entry name" value="OUTER DYNEIN ARM-DOCKING COMPLEX SUBUNIT 2"/>
    <property type="match status" value="1"/>
</dbReference>
<organism evidence="2 3">
    <name type="scientific">Eptatretus burgeri</name>
    <name type="common">Inshore hagfish</name>
    <dbReference type="NCBI Taxonomy" id="7764"/>
    <lineage>
        <taxon>Eukaryota</taxon>
        <taxon>Metazoa</taxon>
        <taxon>Chordata</taxon>
        <taxon>Craniata</taxon>
        <taxon>Vertebrata</taxon>
        <taxon>Cyclostomata</taxon>
        <taxon>Myxini</taxon>
        <taxon>Myxiniformes</taxon>
        <taxon>Myxinidae</taxon>
        <taxon>Eptatretinae</taxon>
        <taxon>Eptatretus</taxon>
    </lineage>
</organism>
<proteinExistence type="predicted"/>
<reference evidence="2" key="2">
    <citation type="submission" date="2025-09" db="UniProtKB">
        <authorList>
            <consortium name="Ensembl"/>
        </authorList>
    </citation>
    <scope>IDENTIFICATION</scope>
</reference>
<dbReference type="Gene3D" id="1.25.10.10">
    <property type="entry name" value="Leucine-rich Repeat Variant"/>
    <property type="match status" value="4"/>
</dbReference>
<dbReference type="GO" id="GO:0061371">
    <property type="term" value="P:determination of heart left/right asymmetry"/>
    <property type="evidence" value="ECO:0007669"/>
    <property type="project" value="Ensembl"/>
</dbReference>
<dbReference type="PANTHER" id="PTHR46241">
    <property type="entry name" value="ARMADILLO REPEAT-CONTAINING PROTEIN 4 ARMC4"/>
    <property type="match status" value="1"/>
</dbReference>
<name>A0A8C4QTH2_EPTBU</name>
<dbReference type="Proteomes" id="UP000694388">
    <property type="component" value="Unplaced"/>
</dbReference>
<feature type="repeat" description="ARM" evidence="1">
    <location>
        <begin position="560"/>
        <end position="602"/>
    </location>
</feature>
<keyword evidence="3" id="KW-1185">Reference proteome</keyword>
<evidence type="ECO:0000313" key="3">
    <source>
        <dbReference type="Proteomes" id="UP000694388"/>
    </source>
</evidence>
<evidence type="ECO:0000313" key="2">
    <source>
        <dbReference type="Ensembl" id="ENSEBUP00000020281.1"/>
    </source>
</evidence>
<dbReference type="SMART" id="SM00185">
    <property type="entry name" value="ARM"/>
    <property type="match status" value="13"/>
</dbReference>
<protein>
    <submittedName>
        <fullName evidence="2">Outer dynein arm docking complex subunit 2</fullName>
    </submittedName>
</protein>
<dbReference type="Ensembl" id="ENSEBUT00000020857.1">
    <property type="protein sequence ID" value="ENSEBUP00000020281.1"/>
    <property type="gene ID" value="ENSEBUG00000012558.1"/>
</dbReference>
<dbReference type="InterPro" id="IPR000225">
    <property type="entry name" value="Armadillo"/>
</dbReference>
<evidence type="ECO:0000256" key="1">
    <source>
        <dbReference type="PROSITE-ProRule" id="PRU00259"/>
    </source>
</evidence>
<dbReference type="SUPFAM" id="SSF48371">
    <property type="entry name" value="ARM repeat"/>
    <property type="match status" value="2"/>
</dbReference>
<reference evidence="2" key="1">
    <citation type="submission" date="2025-08" db="UniProtKB">
        <authorList>
            <consortium name="Ensembl"/>
        </authorList>
    </citation>
    <scope>IDENTIFICATION</scope>
</reference>
<sequence>MATRRPTQALRAMSKFNAEEVHLSSSSSDDEEIERIVRRNSMKVELSVEYQKILKLVYFVKRGNQTATVLALCAILNCNLAEEAYQLAMKDVGGLEILLNLLDTDVTRCQMGSLKILKEIGRNGQVRRTIADLGGIKSMVRILDSPLKDLRSLTAETLATVVVFHRARRSMLQLGGINKLVSLLDCPSARITRLNAEQQRDIEVARCGVLALWSCSKSCSIKRAIQQAGGIPLLADLLRSSHKALLTPVVGTLEECASEKCCRMAIKLEGMIPDLVQYLRSNKSELQKLCASAIFKCAEDAETRDIVRACKGLDPLASLLNNTDCTELLTAATGAIWKCSLSQENANRFRDLKAVETLVSLLNDQPEEIQVNVVGALGECAKVPECRIIIRKCGGIPQLVSLLTGTNQALLINASNAVGACALDHESMEIINHLDGIRFLWSLLKNPNPEVKSVAAWAICPCLENIQDASEMVCSFLGGLRLIVHLLTSNDRDVLAAVCAAIAIIAKDQKNLAVMTDFNVVPLLTNLTNTTDDLLRKHLADAIASCCTWGDNCSAFRQANAVAPLVKHLQSSCPDVNRSTAQALHQLSKDPENCLTMYQEGVVKLLIIMMGSDDRALQLAAANCVRNIRLLALAYDKQKYKRVLKLNH</sequence>
<dbReference type="AlphaFoldDB" id="A0A8C4QTH2"/>
<dbReference type="InterPro" id="IPR011989">
    <property type="entry name" value="ARM-like"/>
</dbReference>
<dbReference type="GeneTree" id="ENSGT00940000156625"/>